<evidence type="ECO:0000259" key="8">
    <source>
        <dbReference type="Pfam" id="PF00749"/>
    </source>
</evidence>
<dbReference type="OrthoDB" id="9807503at2"/>
<dbReference type="InterPro" id="IPR020058">
    <property type="entry name" value="Glu/Gln-tRNA-synth_Ib_cat-dom"/>
</dbReference>
<dbReference type="InterPro" id="IPR014729">
    <property type="entry name" value="Rossmann-like_a/b/a_fold"/>
</dbReference>
<dbReference type="GO" id="GO:0005524">
    <property type="term" value="F:ATP binding"/>
    <property type="evidence" value="ECO:0007669"/>
    <property type="project" value="UniProtKB-KW"/>
</dbReference>
<evidence type="ECO:0000256" key="4">
    <source>
        <dbReference type="ARBA" id="ARBA00022833"/>
    </source>
</evidence>
<dbReference type="eggNOG" id="COG0008">
    <property type="taxonomic scope" value="Bacteria"/>
</dbReference>
<proteinExistence type="inferred from homology"/>
<evidence type="ECO:0000256" key="2">
    <source>
        <dbReference type="ARBA" id="ARBA00022723"/>
    </source>
</evidence>
<dbReference type="InterPro" id="IPR001412">
    <property type="entry name" value="aa-tRNA-synth_I_CS"/>
</dbReference>
<dbReference type="SUPFAM" id="SSF52374">
    <property type="entry name" value="Nucleotidylyl transferase"/>
    <property type="match status" value="1"/>
</dbReference>
<dbReference type="PATRIC" id="fig|1397666.3.peg.1873"/>
<dbReference type="PANTHER" id="PTHR43311">
    <property type="entry name" value="GLUTAMATE--TRNA LIGASE"/>
    <property type="match status" value="1"/>
</dbReference>
<dbReference type="NCBIfam" id="NF004315">
    <property type="entry name" value="PRK05710.1-4"/>
    <property type="match status" value="1"/>
</dbReference>
<evidence type="ECO:0000313" key="10">
    <source>
        <dbReference type="Proteomes" id="UP000016762"/>
    </source>
</evidence>
<evidence type="ECO:0000256" key="5">
    <source>
        <dbReference type="ARBA" id="ARBA00022840"/>
    </source>
</evidence>
<comment type="similarity">
    <text evidence="7">Belongs to the class-I aminoacyl-tRNA synthetase family.</text>
</comment>
<dbReference type="Gene3D" id="3.40.50.620">
    <property type="entry name" value="HUPs"/>
    <property type="match status" value="1"/>
</dbReference>
<gene>
    <name evidence="9" type="ORF">RS24_02039</name>
</gene>
<keyword evidence="4" id="KW-0862">Zinc</keyword>
<keyword evidence="7" id="KW-0648">Protein biosynthesis</keyword>
<keyword evidence="1 7" id="KW-0436">Ligase</keyword>
<evidence type="ECO:0000313" key="9">
    <source>
        <dbReference type="EMBL" id="ERL45973.1"/>
    </source>
</evidence>
<organism evidence="9 10">
    <name type="scientific">Candidatus Micropelagius thuwalensis</name>
    <dbReference type="NCBI Taxonomy" id="1397666"/>
    <lineage>
        <taxon>Bacteria</taxon>
        <taxon>Pseudomonadati</taxon>
        <taxon>Pseudomonadota</taxon>
        <taxon>Alphaproteobacteria</taxon>
        <taxon>PS1 clade</taxon>
        <taxon>Candidatus Micropelagius</taxon>
    </lineage>
</organism>
<feature type="domain" description="Glutamyl/glutaminyl-tRNA synthetase class Ib catalytic" evidence="8">
    <location>
        <begin position="10"/>
        <end position="286"/>
    </location>
</feature>
<dbReference type="Proteomes" id="UP000016762">
    <property type="component" value="Unassembled WGS sequence"/>
</dbReference>
<dbReference type="PRINTS" id="PR00987">
    <property type="entry name" value="TRNASYNTHGLU"/>
</dbReference>
<dbReference type="InterPro" id="IPR000924">
    <property type="entry name" value="Glu/Gln-tRNA-synth"/>
</dbReference>
<keyword evidence="3 7" id="KW-0547">Nucleotide-binding</keyword>
<dbReference type="PROSITE" id="PS00178">
    <property type="entry name" value="AA_TRNA_LIGASE_I"/>
    <property type="match status" value="1"/>
</dbReference>
<dbReference type="STRING" id="1397666.RS24_02039"/>
<sequence length="295" mass="33403">MTTQDTAHITRFAPSPNGRLHLGHAYSALMAHKLAGSGRFILRIEDIDLGRRRQHFIDAIYEDLAWLGLSWPTPVMIQSSRFDIYKTALNRLREMEVVYPCWASRADIRDYINTQQGGREAWPVDPDGAAIYPGLYKDISPSKRDAMMWEGGNYAWRLDSEKAAAIARQKNGVLSYFEASQQENVDINPGLYGDVILARKDIPTSYHLSVVVDDAAQDISLVTRGMDLQGATHIHRILQILLEYPEPEYYHHELVREADGRRLSKRAGDIGIDYYRDQGYGPEQLIGECLPPLTG</sequence>
<protein>
    <recommendedName>
        <fullName evidence="8">Glutamyl/glutaminyl-tRNA synthetase class Ib catalytic domain-containing protein</fullName>
    </recommendedName>
</protein>
<keyword evidence="5 7" id="KW-0067">ATP-binding</keyword>
<evidence type="ECO:0000256" key="1">
    <source>
        <dbReference type="ARBA" id="ARBA00022598"/>
    </source>
</evidence>
<name>U2WR08_9PROT</name>
<dbReference type="AlphaFoldDB" id="U2WR08"/>
<evidence type="ECO:0000256" key="7">
    <source>
        <dbReference type="RuleBase" id="RU363037"/>
    </source>
</evidence>
<evidence type="ECO:0000256" key="6">
    <source>
        <dbReference type="ARBA" id="ARBA00023146"/>
    </source>
</evidence>
<accession>U2WR08</accession>
<reference evidence="9 10" key="1">
    <citation type="journal article" date="2014" name="FEMS Microbiol. Ecol.">
        <title>Genomic differentiation among two strains of the PS1 clade isolated from geographically separated marine habitats.</title>
        <authorList>
            <person name="Jimenez-Infante F."/>
            <person name="Ngugi D.K."/>
            <person name="Alam I."/>
            <person name="Rashid M."/>
            <person name="Baalawi W."/>
            <person name="Kamau A.A."/>
            <person name="Bajic V.B."/>
            <person name="Stingl U."/>
        </authorList>
    </citation>
    <scope>NUCLEOTIDE SEQUENCE [LARGE SCALE GENOMIC DNA]</scope>
    <source>
        <strain evidence="9 10">RS24</strain>
    </source>
</reference>
<keyword evidence="10" id="KW-1185">Reference proteome</keyword>
<comment type="caution">
    <text evidence="9">The sequence shown here is derived from an EMBL/GenBank/DDBJ whole genome shotgun (WGS) entry which is preliminary data.</text>
</comment>
<dbReference type="GO" id="GO:0005829">
    <property type="term" value="C:cytosol"/>
    <property type="evidence" value="ECO:0007669"/>
    <property type="project" value="TreeGrafter"/>
</dbReference>
<dbReference type="RefSeq" id="WP_021777946.1">
    <property type="nucleotide sequence ID" value="NZ_AWXE01000005.1"/>
</dbReference>
<keyword evidence="2" id="KW-0479">Metal-binding</keyword>
<dbReference type="EMBL" id="AWXE01000005">
    <property type="protein sequence ID" value="ERL45973.1"/>
    <property type="molecule type" value="Genomic_DNA"/>
</dbReference>
<evidence type="ECO:0000256" key="3">
    <source>
        <dbReference type="ARBA" id="ARBA00022741"/>
    </source>
</evidence>
<keyword evidence="6 7" id="KW-0030">Aminoacyl-tRNA synthetase</keyword>
<dbReference type="GO" id="GO:0006424">
    <property type="term" value="P:glutamyl-tRNA aminoacylation"/>
    <property type="evidence" value="ECO:0007669"/>
    <property type="project" value="TreeGrafter"/>
</dbReference>
<dbReference type="Pfam" id="PF00749">
    <property type="entry name" value="tRNA-synt_1c"/>
    <property type="match status" value="1"/>
</dbReference>
<dbReference type="PANTHER" id="PTHR43311:SF1">
    <property type="entry name" value="GLUTAMYL-Q TRNA(ASP) SYNTHETASE"/>
    <property type="match status" value="1"/>
</dbReference>
<dbReference type="GO" id="GO:0004818">
    <property type="term" value="F:glutamate-tRNA ligase activity"/>
    <property type="evidence" value="ECO:0007669"/>
    <property type="project" value="TreeGrafter"/>
</dbReference>
<dbReference type="InterPro" id="IPR049940">
    <property type="entry name" value="GluQ/Sye"/>
</dbReference>